<organism evidence="1 2">
    <name type="scientific">Favolaschia claudopus</name>
    <dbReference type="NCBI Taxonomy" id="2862362"/>
    <lineage>
        <taxon>Eukaryota</taxon>
        <taxon>Fungi</taxon>
        <taxon>Dikarya</taxon>
        <taxon>Basidiomycota</taxon>
        <taxon>Agaricomycotina</taxon>
        <taxon>Agaricomycetes</taxon>
        <taxon>Agaricomycetidae</taxon>
        <taxon>Agaricales</taxon>
        <taxon>Marasmiineae</taxon>
        <taxon>Mycenaceae</taxon>
        <taxon>Favolaschia</taxon>
    </lineage>
</organism>
<dbReference type="AlphaFoldDB" id="A0AAW0E274"/>
<keyword evidence="2" id="KW-1185">Reference proteome</keyword>
<comment type="caution">
    <text evidence="1">The sequence shown here is derived from an EMBL/GenBank/DDBJ whole genome shotgun (WGS) entry which is preliminary data.</text>
</comment>
<protein>
    <recommendedName>
        <fullName evidence="3">F-box domain-containing protein</fullName>
    </recommendedName>
</protein>
<proteinExistence type="predicted"/>
<accession>A0AAW0E274</accession>
<reference evidence="1 2" key="1">
    <citation type="journal article" date="2024" name="J Genomics">
        <title>Draft genome sequencing and assembly of Favolaschia claudopus CIRM-BRFM 2984 isolated from oak limbs.</title>
        <authorList>
            <person name="Navarro D."/>
            <person name="Drula E."/>
            <person name="Chaduli D."/>
            <person name="Cazenave R."/>
            <person name="Ahrendt S."/>
            <person name="Wang J."/>
            <person name="Lipzen A."/>
            <person name="Daum C."/>
            <person name="Barry K."/>
            <person name="Grigoriev I.V."/>
            <person name="Favel A."/>
            <person name="Rosso M.N."/>
            <person name="Martin F."/>
        </authorList>
    </citation>
    <scope>NUCLEOTIDE SEQUENCE [LARGE SCALE GENOMIC DNA]</scope>
    <source>
        <strain evidence="1 2">CIRM-BRFM 2984</strain>
    </source>
</reference>
<dbReference type="Proteomes" id="UP001362999">
    <property type="component" value="Unassembled WGS sequence"/>
</dbReference>
<name>A0AAW0E274_9AGAR</name>
<evidence type="ECO:0008006" key="3">
    <source>
        <dbReference type="Google" id="ProtNLM"/>
    </source>
</evidence>
<gene>
    <name evidence="1" type="ORF">R3P38DRAFT_3304039</name>
</gene>
<evidence type="ECO:0000313" key="2">
    <source>
        <dbReference type="Proteomes" id="UP001362999"/>
    </source>
</evidence>
<sequence length="409" mass="45931">MYGQRPFPQPIPYHAPSIPWVRTHGEPQTPKSRTRPATMRLGLMRPPSVIAPSRPSPLRNVPNEIALEIVELALRYQSQKNPTALALVSRRFNDLVCKLIYRNVTLDSLARIARFNRAVHLKSTEFLATHVDALAVTTQEHYTNEARVQLEEIVAACTGLRTLAIPRPGVLASNLISVTRPTELIIQKFDAMTPFEWDPPFAVTVVESPASHVSQNLKRLRICEPGQAWHSPLATLEFFGALEGLTHLALTRHVRSGWHIPSPTNDNIFASEIQMLLQTRPKLRMLVVSLYPVSWPKLVPLGTTLCSVECLCKALGRLAQQDNRLVLLATGWETVTSDDNMTLHPAQNHGGDRLGNVCFWDSWKMSDKRVVSFATCWEPEILPNGVKWTYGAELLEGHDFWGNWVGMPD</sequence>
<evidence type="ECO:0000313" key="1">
    <source>
        <dbReference type="EMBL" id="KAK7057571.1"/>
    </source>
</evidence>
<dbReference type="EMBL" id="JAWWNJ010000004">
    <property type="protein sequence ID" value="KAK7057571.1"/>
    <property type="molecule type" value="Genomic_DNA"/>
</dbReference>